<feature type="signal peptide" evidence="1">
    <location>
        <begin position="1"/>
        <end position="24"/>
    </location>
</feature>
<keyword evidence="1" id="KW-0732">Signal</keyword>
<dbReference type="InterPro" id="IPR008972">
    <property type="entry name" value="Cupredoxin"/>
</dbReference>
<dbReference type="PANTHER" id="PTHR34052">
    <property type="entry name" value="GLYCINE-RICH PROTEIN-LIKE"/>
    <property type="match status" value="1"/>
</dbReference>
<dbReference type="GO" id="GO:0009055">
    <property type="term" value="F:electron transfer activity"/>
    <property type="evidence" value="ECO:0007669"/>
    <property type="project" value="InterPro"/>
</dbReference>
<dbReference type="PANTHER" id="PTHR34052:SF2">
    <property type="entry name" value="PLASTOCYANIN-LIKE DOMAIN PROTEIN"/>
    <property type="match status" value="1"/>
</dbReference>
<dbReference type="AlphaFoldDB" id="A0A6N2NDR6"/>
<evidence type="ECO:0000259" key="2">
    <source>
        <dbReference type="PROSITE" id="PS51485"/>
    </source>
</evidence>
<dbReference type="EMBL" id="CAADRP010002218">
    <property type="protein sequence ID" value="VFU63744.1"/>
    <property type="molecule type" value="Genomic_DNA"/>
</dbReference>
<gene>
    <name evidence="3" type="ORF">SVIM_LOCUS486120</name>
</gene>
<feature type="chain" id="PRO_5027017196" description="Phytocyanin domain-containing protein" evidence="1">
    <location>
        <begin position="25"/>
        <end position="143"/>
    </location>
</feature>
<accession>A0A6N2NDR6</accession>
<organism evidence="3">
    <name type="scientific">Salix viminalis</name>
    <name type="common">Common osier</name>
    <name type="synonym">Basket willow</name>
    <dbReference type="NCBI Taxonomy" id="40686"/>
    <lineage>
        <taxon>Eukaryota</taxon>
        <taxon>Viridiplantae</taxon>
        <taxon>Streptophyta</taxon>
        <taxon>Embryophyta</taxon>
        <taxon>Tracheophyta</taxon>
        <taxon>Spermatophyta</taxon>
        <taxon>Magnoliopsida</taxon>
        <taxon>eudicotyledons</taxon>
        <taxon>Gunneridae</taxon>
        <taxon>Pentapetalae</taxon>
        <taxon>rosids</taxon>
        <taxon>fabids</taxon>
        <taxon>Malpighiales</taxon>
        <taxon>Salicaceae</taxon>
        <taxon>Saliceae</taxon>
        <taxon>Salix</taxon>
    </lineage>
</organism>
<reference evidence="3" key="1">
    <citation type="submission" date="2019-03" db="EMBL/GenBank/DDBJ databases">
        <authorList>
            <person name="Mank J."/>
            <person name="Almeida P."/>
        </authorList>
    </citation>
    <scope>NUCLEOTIDE SEQUENCE</scope>
    <source>
        <strain evidence="3">78183</strain>
    </source>
</reference>
<name>A0A6N2NDR6_SALVM</name>
<dbReference type="PROSITE" id="PS51485">
    <property type="entry name" value="PHYTOCYANIN"/>
    <property type="match status" value="1"/>
</dbReference>
<protein>
    <recommendedName>
        <fullName evidence="2">Phytocyanin domain-containing protein</fullName>
    </recommendedName>
</protein>
<dbReference type="Pfam" id="PF02298">
    <property type="entry name" value="Cu_bind_like"/>
    <property type="match status" value="1"/>
</dbReference>
<dbReference type="SUPFAM" id="SSF49503">
    <property type="entry name" value="Cupredoxins"/>
    <property type="match status" value="1"/>
</dbReference>
<evidence type="ECO:0000313" key="3">
    <source>
        <dbReference type="EMBL" id="VFU63744.1"/>
    </source>
</evidence>
<sequence length="143" mass="16084">MSFGNTTQGLILFLLATSLLAVGATRTIVVGGSENWKLGIDYSVWANQNKPFYFNDTLVFKYDLPSENSTGYSVYLLPNLRSYARCDFRRAKLLANTTQGSREGFAYVLNKWRPHYFVSGEDNGTQCYPGTMKFFAAPTPARH</sequence>
<feature type="domain" description="Phytocyanin" evidence="2">
    <location>
        <begin position="26"/>
        <end position="140"/>
    </location>
</feature>
<proteinExistence type="predicted"/>
<dbReference type="InterPro" id="IPR003245">
    <property type="entry name" value="Phytocyanin_dom"/>
</dbReference>
<dbReference type="Gene3D" id="2.60.40.420">
    <property type="entry name" value="Cupredoxins - blue copper proteins"/>
    <property type="match status" value="1"/>
</dbReference>
<evidence type="ECO:0000256" key="1">
    <source>
        <dbReference type="SAM" id="SignalP"/>
    </source>
</evidence>